<dbReference type="CDD" id="cd04059">
    <property type="entry name" value="Peptidases_S8_Protein_convertases_Kexins_Furin-like"/>
    <property type="match status" value="1"/>
</dbReference>
<feature type="compositionally biased region" description="Low complexity" evidence="15">
    <location>
        <begin position="623"/>
        <end position="645"/>
    </location>
</feature>
<keyword evidence="12" id="KW-0325">Glycoprotein</keyword>
<dbReference type="SUPFAM" id="SSF49785">
    <property type="entry name" value="Galactose-binding domain-like"/>
    <property type="match status" value="1"/>
</dbReference>
<evidence type="ECO:0000256" key="9">
    <source>
        <dbReference type="ARBA" id="ARBA00022989"/>
    </source>
</evidence>
<feature type="signal peptide" evidence="17">
    <location>
        <begin position="1"/>
        <end position="18"/>
    </location>
</feature>
<dbReference type="FunFam" id="3.40.50.200:FF:000005">
    <property type="entry name" value="Proprotein convertase subtilisin/kexin type 7"/>
    <property type="match status" value="1"/>
</dbReference>
<dbReference type="GO" id="GO:0000139">
    <property type="term" value="C:Golgi membrane"/>
    <property type="evidence" value="ECO:0007669"/>
    <property type="project" value="TreeGrafter"/>
</dbReference>
<keyword evidence="11" id="KW-0865">Zymogen</keyword>
<evidence type="ECO:0000256" key="12">
    <source>
        <dbReference type="ARBA" id="ARBA00023180"/>
    </source>
</evidence>
<dbReference type="PROSITE" id="PS00137">
    <property type="entry name" value="SUBTILASE_HIS"/>
    <property type="match status" value="1"/>
</dbReference>
<feature type="compositionally biased region" description="Basic and acidic residues" evidence="15">
    <location>
        <begin position="767"/>
        <end position="787"/>
    </location>
</feature>
<dbReference type="Pfam" id="PF01483">
    <property type="entry name" value="P_proprotein"/>
    <property type="match status" value="1"/>
</dbReference>
<evidence type="ECO:0000256" key="5">
    <source>
        <dbReference type="ARBA" id="ARBA00022729"/>
    </source>
</evidence>
<dbReference type="InterPro" id="IPR008979">
    <property type="entry name" value="Galactose-bd-like_sf"/>
</dbReference>
<dbReference type="OrthoDB" id="300641at2759"/>
<dbReference type="InterPro" id="IPR000209">
    <property type="entry name" value="Peptidase_S8/S53_dom"/>
</dbReference>
<dbReference type="GO" id="GO:0007323">
    <property type="term" value="P:peptide pheromone maturation"/>
    <property type="evidence" value="ECO:0007669"/>
    <property type="project" value="UniProtKB-ARBA"/>
</dbReference>
<protein>
    <submittedName>
        <fullName evidence="19">Protease KEX1</fullName>
    </submittedName>
</protein>
<dbReference type="InterPro" id="IPR036852">
    <property type="entry name" value="Peptidase_S8/S53_dom_sf"/>
</dbReference>
<dbReference type="GO" id="GO:0016485">
    <property type="term" value="P:protein processing"/>
    <property type="evidence" value="ECO:0007669"/>
    <property type="project" value="TreeGrafter"/>
</dbReference>
<accession>A0A2T0FBS1</accession>
<dbReference type="GO" id="GO:0005802">
    <property type="term" value="C:trans-Golgi network"/>
    <property type="evidence" value="ECO:0007669"/>
    <property type="project" value="TreeGrafter"/>
</dbReference>
<comment type="similarity">
    <text evidence="2">Belongs to the peptidase S8 family. Furin subfamily.</text>
</comment>
<dbReference type="GO" id="GO:0004252">
    <property type="term" value="F:serine-type endopeptidase activity"/>
    <property type="evidence" value="ECO:0007669"/>
    <property type="project" value="UniProtKB-UniRule"/>
</dbReference>
<dbReference type="PROSITE" id="PS00138">
    <property type="entry name" value="SUBTILASE_SER"/>
    <property type="match status" value="1"/>
</dbReference>
<keyword evidence="3 14" id="KW-0645">Protease</keyword>
<feature type="chain" id="PRO_5015629260" evidence="17">
    <location>
        <begin position="19"/>
        <end position="787"/>
    </location>
</feature>
<comment type="caution">
    <text evidence="19">The sequence shown here is derived from an EMBL/GenBank/DDBJ whole genome shotgun (WGS) entry which is preliminary data.</text>
</comment>
<feature type="active site" description="Charge relay system" evidence="13 14">
    <location>
        <position position="206"/>
    </location>
</feature>
<keyword evidence="6 14" id="KW-0378">Hydrolase</keyword>
<dbReference type="EMBL" id="NDIQ01000001">
    <property type="protein sequence ID" value="PRT52446.1"/>
    <property type="molecule type" value="Genomic_DNA"/>
</dbReference>
<dbReference type="Proteomes" id="UP000238350">
    <property type="component" value="Unassembled WGS sequence"/>
</dbReference>
<dbReference type="PRINTS" id="PR00723">
    <property type="entry name" value="SUBTILISIN"/>
</dbReference>
<evidence type="ECO:0000313" key="19">
    <source>
        <dbReference type="EMBL" id="PRT52446.1"/>
    </source>
</evidence>
<dbReference type="PROSITE" id="PS51892">
    <property type="entry name" value="SUBTILASE"/>
    <property type="match status" value="1"/>
</dbReference>
<evidence type="ECO:0000256" key="2">
    <source>
        <dbReference type="ARBA" id="ARBA00005325"/>
    </source>
</evidence>
<keyword evidence="5 17" id="KW-0732">Signal</keyword>
<dbReference type="InterPro" id="IPR023827">
    <property type="entry name" value="Peptidase_S8_Asp-AS"/>
</dbReference>
<feature type="compositionally biased region" description="Pro residues" evidence="15">
    <location>
        <begin position="664"/>
        <end position="676"/>
    </location>
</feature>
<keyword evidence="20" id="KW-1185">Reference proteome</keyword>
<dbReference type="STRING" id="45607.A0A2T0FBS1"/>
<evidence type="ECO:0000256" key="1">
    <source>
        <dbReference type="ARBA" id="ARBA00004370"/>
    </source>
</evidence>
<evidence type="ECO:0000256" key="13">
    <source>
        <dbReference type="PIRSR" id="PIRSR615500-1"/>
    </source>
</evidence>
<evidence type="ECO:0000313" key="20">
    <source>
        <dbReference type="Proteomes" id="UP000238350"/>
    </source>
</evidence>
<evidence type="ECO:0000256" key="7">
    <source>
        <dbReference type="ARBA" id="ARBA00022825"/>
    </source>
</evidence>
<evidence type="ECO:0000256" key="17">
    <source>
        <dbReference type="SAM" id="SignalP"/>
    </source>
</evidence>
<dbReference type="Gene3D" id="3.40.50.200">
    <property type="entry name" value="Peptidase S8/S53 domain"/>
    <property type="match status" value="1"/>
</dbReference>
<dbReference type="RefSeq" id="XP_024662392.1">
    <property type="nucleotide sequence ID" value="XM_024806624.1"/>
</dbReference>
<feature type="region of interest" description="Disordered" evidence="15">
    <location>
        <begin position="619"/>
        <end position="691"/>
    </location>
</feature>
<dbReference type="Gene3D" id="2.60.120.260">
    <property type="entry name" value="Galactose-binding domain-like"/>
    <property type="match status" value="1"/>
</dbReference>
<feature type="active site" description="Charge relay system" evidence="13 14">
    <location>
        <position position="168"/>
    </location>
</feature>
<evidence type="ECO:0000256" key="4">
    <source>
        <dbReference type="ARBA" id="ARBA00022692"/>
    </source>
</evidence>
<keyword evidence="8" id="KW-0106">Calcium</keyword>
<dbReference type="PANTHER" id="PTHR42884:SF14">
    <property type="entry name" value="NEUROENDOCRINE CONVERTASE 1"/>
    <property type="match status" value="1"/>
</dbReference>
<gene>
    <name evidence="19" type="ORF">B9G98_00066</name>
</gene>
<proteinExistence type="inferred from homology"/>
<feature type="active site" description="Charge relay system" evidence="13 14">
    <location>
        <position position="383"/>
    </location>
</feature>
<evidence type="ECO:0000256" key="6">
    <source>
        <dbReference type="ARBA" id="ARBA00022801"/>
    </source>
</evidence>
<evidence type="ECO:0000256" key="8">
    <source>
        <dbReference type="ARBA" id="ARBA00022837"/>
    </source>
</evidence>
<evidence type="ECO:0000256" key="15">
    <source>
        <dbReference type="SAM" id="MobiDB-lite"/>
    </source>
</evidence>
<dbReference type="PROSITE" id="PS00136">
    <property type="entry name" value="SUBTILASE_ASP"/>
    <property type="match status" value="1"/>
</dbReference>
<keyword evidence="10 16" id="KW-0472">Membrane</keyword>
<evidence type="ECO:0000256" key="16">
    <source>
        <dbReference type="SAM" id="Phobius"/>
    </source>
</evidence>
<dbReference type="SUPFAM" id="SSF52743">
    <property type="entry name" value="Subtilisin-like"/>
    <property type="match status" value="1"/>
</dbReference>
<dbReference type="AlphaFoldDB" id="A0A2T0FBS1"/>
<comment type="subcellular location">
    <subcellularLocation>
        <location evidence="1">Membrane</location>
    </subcellularLocation>
</comment>
<dbReference type="InterPro" id="IPR034182">
    <property type="entry name" value="Kexin/furin"/>
</dbReference>
<dbReference type="InterPro" id="IPR015500">
    <property type="entry name" value="Peptidase_S8_subtilisin-rel"/>
</dbReference>
<organism evidence="19 20">
    <name type="scientific">Wickerhamiella sorbophila</name>
    <dbReference type="NCBI Taxonomy" id="45607"/>
    <lineage>
        <taxon>Eukaryota</taxon>
        <taxon>Fungi</taxon>
        <taxon>Dikarya</taxon>
        <taxon>Ascomycota</taxon>
        <taxon>Saccharomycotina</taxon>
        <taxon>Dipodascomycetes</taxon>
        <taxon>Dipodascales</taxon>
        <taxon>Trichomonascaceae</taxon>
        <taxon>Wickerhamiella</taxon>
    </lineage>
</organism>
<keyword evidence="9 16" id="KW-1133">Transmembrane helix</keyword>
<name>A0A2T0FBS1_9ASCO</name>
<evidence type="ECO:0000256" key="14">
    <source>
        <dbReference type="PROSITE-ProRule" id="PRU01240"/>
    </source>
</evidence>
<sequence length="787" mass="87400">MAVFKWVLWALLTAQSTAKSAWEVAFDAQPDPQPRNYANSDYFVAVMPEPTGVPAWTLVEPMPIRDHWLFSVPKGQKKEQGIDKRQALPIIYDAKVKKLHKRVPLPPREDAAEVPELKAIEDEFSIHDPLFKSQWYIYNAADAGNDINIVKAWRKNITGKGVTVAVIDDGLDYTHPDLKEAFSKEGSWDYNDHQNLPEPKLGDDNHGTRCAGEIAAAHNDFCGVGLAPDAKVAGIRILSGALSDADEARAMIHAMDHNSIYSCSWGPSDNGRTVDAPPLIVKRAILEGIENGRQGKGSVYVFAAGNGHSSGDNCNYDGYTNSIYSITVAATDRYNRHPYYGESCSANMISTYSSNSQYYITTSDRVGNRSPSDACTGRHSGTSAAAPLAAGVFALVLEQRPELTWRDLQYLCRETGKKFELEPGLEWQTTHDGKHYHNHYGYGHLDADDIVEKAKDWELVGPQSWHIGEKQEANLPIKGATPVEYNYTVSQEDWDNANLKHIEHVNVVISVDYPARGGIKYSLRSPSGFVSVLAERRLNDHTNIPLVDWQFMSVAHWGEQGVGNWSLIIEGTDDKNGTLKDVKLKLWGHAKDATKVRRFSDVWDKYENHIDRNDYAPANEQVSSAQPEPSSTAEAEPASTSQEPPEVLPEPTSQIEQPPDTVETPPPSTVESPPPATSSEPTNDDSETEKSPHHGILFYLGVTAVGTSILAVIIIPIAYWRMKRTSRFTIDDGDFALIASDVELDDFHDFAISSEDEENDELLESENDSRQNNNDHVEDHRPSENLL</sequence>
<dbReference type="PANTHER" id="PTHR42884">
    <property type="entry name" value="PROPROTEIN CONVERTASE SUBTILISIN/KEXIN-RELATED"/>
    <property type="match status" value="1"/>
</dbReference>
<feature type="region of interest" description="Disordered" evidence="15">
    <location>
        <begin position="755"/>
        <end position="787"/>
    </location>
</feature>
<evidence type="ECO:0000256" key="10">
    <source>
        <dbReference type="ARBA" id="ARBA00023136"/>
    </source>
</evidence>
<dbReference type="FunFam" id="2.60.120.260:FF:000026">
    <property type="entry name" value="proprotein convertase subtilisin/kexin type 7"/>
    <property type="match status" value="1"/>
</dbReference>
<dbReference type="GeneID" id="36513815"/>
<evidence type="ECO:0000256" key="3">
    <source>
        <dbReference type="ARBA" id="ARBA00022670"/>
    </source>
</evidence>
<dbReference type="InterPro" id="IPR022398">
    <property type="entry name" value="Peptidase_S8_His-AS"/>
</dbReference>
<reference evidence="19 20" key="1">
    <citation type="submission" date="2017-04" db="EMBL/GenBank/DDBJ databases">
        <title>Genome sequencing of [Candida] sorbophila.</title>
        <authorList>
            <person name="Ahn J.O."/>
        </authorList>
    </citation>
    <scope>NUCLEOTIDE SEQUENCE [LARGE SCALE GENOMIC DNA]</scope>
    <source>
        <strain evidence="19 20">DS02</strain>
    </source>
</reference>
<dbReference type="InterPro" id="IPR002884">
    <property type="entry name" value="P_dom"/>
</dbReference>
<dbReference type="InterPro" id="IPR023828">
    <property type="entry name" value="Peptidase_S8_Ser-AS"/>
</dbReference>
<evidence type="ECO:0000256" key="11">
    <source>
        <dbReference type="ARBA" id="ARBA00023145"/>
    </source>
</evidence>
<dbReference type="Pfam" id="PF00082">
    <property type="entry name" value="Peptidase_S8"/>
    <property type="match status" value="1"/>
</dbReference>
<feature type="compositionally biased region" description="Acidic residues" evidence="15">
    <location>
        <begin position="755"/>
        <end position="766"/>
    </location>
</feature>
<feature type="transmembrane region" description="Helical" evidence="16">
    <location>
        <begin position="696"/>
        <end position="720"/>
    </location>
</feature>
<feature type="domain" description="P/Homo B" evidence="18">
    <location>
        <begin position="460"/>
        <end position="592"/>
    </location>
</feature>
<keyword evidence="4 16" id="KW-0812">Transmembrane</keyword>
<dbReference type="PROSITE" id="PS51829">
    <property type="entry name" value="P_HOMO_B"/>
    <property type="match status" value="1"/>
</dbReference>
<keyword evidence="7 14" id="KW-0720">Serine protease</keyword>
<evidence type="ECO:0000259" key="18">
    <source>
        <dbReference type="PROSITE" id="PS51829"/>
    </source>
</evidence>